<dbReference type="GO" id="GO:0005634">
    <property type="term" value="C:nucleus"/>
    <property type="evidence" value="ECO:0007669"/>
    <property type="project" value="UniProtKB-SubCell"/>
</dbReference>
<sequence length="347" mass="38630">MAESPAGPSTIPIIRVSSEPVADDDDASSTTSSSPSEAHTALSQLDKSPDTPPRPSVALDEIHDTKQKSTDGTDGDITLSSRNSPPKPGGYRGIRVTRPQSEHTGPGNTKRSKTGKVCFTAPPAPVDDKTSWHGMVLDHGPVNLNQEVSKVVAFPSKMVFTPPNIPYNNKSFAFQKCLSYADFAASGFLFIRVNGEKETKNVKDNVYVFVVLEGAVEATIHKTSYAISAGGVFLVPRGNDYSIRNISDKDAKLFFTQARKEESPLRLNRPSTKTLLLADWLLQRLVARLLTLRAQAFDWYWRHLARYRHLFQGRRLYFLFFLLGLMVRRLPFIGSPPILNIQLIRFR</sequence>
<evidence type="ECO:0000256" key="5">
    <source>
        <dbReference type="ARBA" id="ARBA00057947"/>
    </source>
</evidence>
<evidence type="ECO:0000256" key="2">
    <source>
        <dbReference type="ARBA" id="ARBA00010291"/>
    </source>
</evidence>
<keyword evidence="3" id="KW-0238">DNA-binding</keyword>
<dbReference type="InterPro" id="IPR014710">
    <property type="entry name" value="RmlC-like_jellyroll"/>
</dbReference>
<dbReference type="GO" id="GO:0051455">
    <property type="term" value="P:spindle attachment to meiosis I kinetochore"/>
    <property type="evidence" value="ECO:0007669"/>
    <property type="project" value="TreeGrafter"/>
</dbReference>
<feature type="region of interest" description="Disordered" evidence="7">
    <location>
        <begin position="1"/>
        <end position="117"/>
    </location>
</feature>
<keyword evidence="10" id="KW-1185">Reference proteome</keyword>
<comment type="function">
    <text evidence="5">Component of the kinetochore, a multiprotein complex that assembles on centromeric DNA and attaches chromosomes to spindle microtubules, mediating chromosome segregation and sister chromatid segregation during meiosis and mitosis. Component of the inner kinetochore constitutive centromere-associated network (CCAN), which serves as a structural platform for outer kinetochore assembly.</text>
</comment>
<dbReference type="InterPro" id="IPR025974">
    <property type="entry name" value="Mif2/CENP-C_cupin"/>
</dbReference>
<evidence type="ECO:0000256" key="7">
    <source>
        <dbReference type="SAM" id="MobiDB-lite"/>
    </source>
</evidence>
<evidence type="ECO:0000313" key="9">
    <source>
        <dbReference type="EMBL" id="GLB34531.1"/>
    </source>
</evidence>
<dbReference type="OrthoDB" id="1939643at2759"/>
<organism evidence="9 10">
    <name type="scientific">Lyophyllum shimeji</name>
    <name type="common">Hon-shimeji</name>
    <name type="synonym">Tricholoma shimeji</name>
    <dbReference type="NCBI Taxonomy" id="47721"/>
    <lineage>
        <taxon>Eukaryota</taxon>
        <taxon>Fungi</taxon>
        <taxon>Dikarya</taxon>
        <taxon>Basidiomycota</taxon>
        <taxon>Agaricomycotina</taxon>
        <taxon>Agaricomycetes</taxon>
        <taxon>Agaricomycetidae</taxon>
        <taxon>Agaricales</taxon>
        <taxon>Tricholomatineae</taxon>
        <taxon>Lyophyllaceae</taxon>
        <taxon>Lyophyllum</taxon>
    </lineage>
</organism>
<feature type="compositionally biased region" description="Basic and acidic residues" evidence="7">
    <location>
        <begin position="60"/>
        <end position="71"/>
    </location>
</feature>
<feature type="domain" description="Mif2/CENP-C cupin" evidence="8">
    <location>
        <begin position="172"/>
        <end position="257"/>
    </location>
</feature>
<evidence type="ECO:0000256" key="4">
    <source>
        <dbReference type="ARBA" id="ARBA00023242"/>
    </source>
</evidence>
<dbReference type="GO" id="GO:0051382">
    <property type="term" value="P:kinetochore assembly"/>
    <property type="evidence" value="ECO:0007669"/>
    <property type="project" value="InterPro"/>
</dbReference>
<dbReference type="CDD" id="cd06993">
    <property type="entry name" value="cupin_CENP-C_C"/>
    <property type="match status" value="1"/>
</dbReference>
<evidence type="ECO:0000313" key="10">
    <source>
        <dbReference type="Proteomes" id="UP001063166"/>
    </source>
</evidence>
<comment type="similarity">
    <text evidence="2">Belongs to the CENP-C/MIF2 family.</text>
</comment>
<dbReference type="InterPro" id="IPR011051">
    <property type="entry name" value="RmlC_Cupin_sf"/>
</dbReference>
<dbReference type="GO" id="GO:0000776">
    <property type="term" value="C:kinetochore"/>
    <property type="evidence" value="ECO:0007669"/>
    <property type="project" value="InterPro"/>
</dbReference>
<protein>
    <recommendedName>
        <fullName evidence="6">CENP-C homolog</fullName>
    </recommendedName>
</protein>
<comment type="caution">
    <text evidence="9">The sequence shown here is derived from an EMBL/GenBank/DDBJ whole genome shotgun (WGS) entry which is preliminary data.</text>
</comment>
<feature type="compositionally biased region" description="Polar residues" evidence="7">
    <location>
        <begin position="98"/>
        <end position="109"/>
    </location>
</feature>
<evidence type="ECO:0000259" key="8">
    <source>
        <dbReference type="Pfam" id="PF11699"/>
    </source>
</evidence>
<evidence type="ECO:0000256" key="3">
    <source>
        <dbReference type="ARBA" id="ARBA00023125"/>
    </source>
</evidence>
<name>A0A9P3PFJ1_LYOSH</name>
<reference evidence="9" key="1">
    <citation type="submission" date="2022-07" db="EMBL/GenBank/DDBJ databases">
        <title>The genome of Lyophyllum shimeji provides insight into the initial evolution of ectomycorrhizal fungal genome.</title>
        <authorList>
            <person name="Kobayashi Y."/>
            <person name="Shibata T."/>
            <person name="Hirakawa H."/>
            <person name="Shigenobu S."/>
            <person name="Nishiyama T."/>
            <person name="Yamada A."/>
            <person name="Hasebe M."/>
            <person name="Kawaguchi M."/>
        </authorList>
    </citation>
    <scope>NUCLEOTIDE SEQUENCE</scope>
    <source>
        <strain evidence="9">AT787</strain>
    </source>
</reference>
<dbReference type="AlphaFoldDB" id="A0A9P3PFJ1"/>
<proteinExistence type="inferred from homology"/>
<dbReference type="GO" id="GO:0019237">
    <property type="term" value="F:centromeric DNA binding"/>
    <property type="evidence" value="ECO:0007669"/>
    <property type="project" value="InterPro"/>
</dbReference>
<keyword evidence="4" id="KW-0539">Nucleus</keyword>
<evidence type="ECO:0000256" key="6">
    <source>
        <dbReference type="ARBA" id="ARBA00075033"/>
    </source>
</evidence>
<dbReference type="PANTHER" id="PTHR16684:SF11">
    <property type="entry name" value="CENTROMERE PROTEIN C"/>
    <property type="match status" value="1"/>
</dbReference>
<comment type="subcellular location">
    <subcellularLocation>
        <location evidence="1">Nucleus</location>
    </subcellularLocation>
</comment>
<accession>A0A9P3PFJ1</accession>
<evidence type="ECO:0000256" key="1">
    <source>
        <dbReference type="ARBA" id="ARBA00004123"/>
    </source>
</evidence>
<feature type="compositionally biased region" description="Low complexity" evidence="7">
    <location>
        <begin position="28"/>
        <end position="41"/>
    </location>
</feature>
<dbReference type="Pfam" id="PF11699">
    <property type="entry name" value="CENP-C_C"/>
    <property type="match status" value="1"/>
</dbReference>
<dbReference type="FunFam" id="2.60.120.10:FF:000033">
    <property type="entry name" value="Centromere protein C 1"/>
    <property type="match status" value="1"/>
</dbReference>
<dbReference type="InterPro" id="IPR028386">
    <property type="entry name" value="CENP-C/Mif2/cnp3"/>
</dbReference>
<dbReference type="GO" id="GO:0051315">
    <property type="term" value="P:attachment of mitotic spindle microtubules to kinetochore"/>
    <property type="evidence" value="ECO:0007669"/>
    <property type="project" value="TreeGrafter"/>
</dbReference>
<dbReference type="SUPFAM" id="SSF51182">
    <property type="entry name" value="RmlC-like cupins"/>
    <property type="match status" value="1"/>
</dbReference>
<dbReference type="PANTHER" id="PTHR16684">
    <property type="entry name" value="CENTROMERE PROTEIN C"/>
    <property type="match status" value="1"/>
</dbReference>
<gene>
    <name evidence="9" type="primary">MIF2</name>
    <name evidence="9" type="ORF">LshimejAT787_0200960</name>
</gene>
<dbReference type="Proteomes" id="UP001063166">
    <property type="component" value="Unassembled WGS sequence"/>
</dbReference>
<dbReference type="EMBL" id="BRPK01000002">
    <property type="protein sequence ID" value="GLB34531.1"/>
    <property type="molecule type" value="Genomic_DNA"/>
</dbReference>
<dbReference type="Gene3D" id="2.60.120.10">
    <property type="entry name" value="Jelly Rolls"/>
    <property type="match status" value="1"/>
</dbReference>